<comment type="caution">
    <text evidence="1">The sequence shown here is derived from an EMBL/GenBank/DDBJ whole genome shotgun (WGS) entry which is preliminary data.</text>
</comment>
<reference evidence="1 2" key="2">
    <citation type="submission" date="2017-09" db="EMBL/GenBank/DDBJ databases">
        <title>Extensive intraspecific genome diversity in a model arbuscular mycorrhizal fungus.</title>
        <authorList>
            <person name="Chen E.C."/>
            <person name="Morin E."/>
            <person name="Beaudet D."/>
            <person name="Noel J."/>
            <person name="Ndikumana S."/>
            <person name="Charron P."/>
            <person name="St-Onge C."/>
            <person name="Giorgi J."/>
            <person name="Grigoriev I.V."/>
            <person name="Roux C."/>
            <person name="Martin F.M."/>
            <person name="Corradi N."/>
        </authorList>
    </citation>
    <scope>NUCLEOTIDE SEQUENCE [LARGE SCALE GENOMIC DNA]</scope>
    <source>
        <strain evidence="1 2">A5</strain>
    </source>
</reference>
<dbReference type="AlphaFoldDB" id="A0A2N0NEN7"/>
<dbReference type="EMBL" id="LLXJ01009139">
    <property type="protein sequence ID" value="PKB93036.1"/>
    <property type="molecule type" value="Genomic_DNA"/>
</dbReference>
<sequence length="67" mass="7734">MSCKQKLSNFGWLFLAYDQKTPKKNWASSSENGCAGYYFTMLRRSIAQGQEDNFASRNEYSSKCMNN</sequence>
<reference evidence="1 2" key="1">
    <citation type="submission" date="2016-04" db="EMBL/GenBank/DDBJ databases">
        <title>Genome analyses suggest a sexual origin of heterokaryosis in a supposedly ancient asexual fungus.</title>
        <authorList>
            <person name="Ropars J."/>
            <person name="Sedzielewska K."/>
            <person name="Noel J."/>
            <person name="Charron P."/>
            <person name="Farinelli L."/>
            <person name="Marton T."/>
            <person name="Kruger M."/>
            <person name="Pelin A."/>
            <person name="Brachmann A."/>
            <person name="Corradi N."/>
        </authorList>
    </citation>
    <scope>NUCLEOTIDE SEQUENCE [LARGE SCALE GENOMIC DNA]</scope>
    <source>
        <strain evidence="1 2">A5</strain>
    </source>
</reference>
<proteinExistence type="predicted"/>
<name>A0A2N0NEN7_9GLOM</name>
<gene>
    <name evidence="1" type="ORF">RhiirA5_442546</name>
</gene>
<organism evidence="1 2">
    <name type="scientific">Rhizophagus irregularis</name>
    <dbReference type="NCBI Taxonomy" id="588596"/>
    <lineage>
        <taxon>Eukaryota</taxon>
        <taxon>Fungi</taxon>
        <taxon>Fungi incertae sedis</taxon>
        <taxon>Mucoromycota</taxon>
        <taxon>Glomeromycotina</taxon>
        <taxon>Glomeromycetes</taxon>
        <taxon>Glomerales</taxon>
        <taxon>Glomeraceae</taxon>
        <taxon>Rhizophagus</taxon>
    </lineage>
</organism>
<protein>
    <submittedName>
        <fullName evidence="1">Uncharacterized protein</fullName>
    </submittedName>
</protein>
<accession>A0A2N0NEN7</accession>
<dbReference type="Proteomes" id="UP000232722">
    <property type="component" value="Unassembled WGS sequence"/>
</dbReference>
<evidence type="ECO:0000313" key="2">
    <source>
        <dbReference type="Proteomes" id="UP000232722"/>
    </source>
</evidence>
<evidence type="ECO:0000313" key="1">
    <source>
        <dbReference type="EMBL" id="PKB93036.1"/>
    </source>
</evidence>